<comment type="caution">
    <text evidence="7">The sequence shown here is derived from an EMBL/GenBank/DDBJ whole genome shotgun (WGS) entry which is preliminary data.</text>
</comment>
<dbReference type="Pfam" id="PF22705">
    <property type="entry name" value="C2-set_3"/>
    <property type="match status" value="1"/>
</dbReference>
<gene>
    <name evidence="7" type="ORF">ATANTOWER_010524</name>
</gene>
<dbReference type="InterPro" id="IPR013106">
    <property type="entry name" value="Ig_V-set"/>
</dbReference>
<dbReference type="Pfam" id="PF07686">
    <property type="entry name" value="V-set"/>
    <property type="match status" value="1"/>
</dbReference>
<feature type="domain" description="Ig-like" evidence="6">
    <location>
        <begin position="125"/>
        <end position="213"/>
    </location>
</feature>
<dbReference type="PROSITE" id="PS50835">
    <property type="entry name" value="IG_LIKE"/>
    <property type="match status" value="2"/>
</dbReference>
<dbReference type="Proteomes" id="UP001345963">
    <property type="component" value="Unassembled WGS sequence"/>
</dbReference>
<dbReference type="InterPro" id="IPR013783">
    <property type="entry name" value="Ig-like_fold"/>
</dbReference>
<keyword evidence="3" id="KW-0393">Immunoglobulin domain</keyword>
<dbReference type="PANTHER" id="PTHR24100">
    <property type="entry name" value="BUTYROPHILIN"/>
    <property type="match status" value="1"/>
</dbReference>
<dbReference type="InterPro" id="IPR053896">
    <property type="entry name" value="BTN3A2-like_Ig-C"/>
</dbReference>
<evidence type="ECO:0000259" key="6">
    <source>
        <dbReference type="PROSITE" id="PS50835"/>
    </source>
</evidence>
<keyword evidence="8" id="KW-1185">Reference proteome</keyword>
<keyword evidence="4" id="KW-0175">Coiled coil</keyword>
<accession>A0ABU7CGA2</accession>
<dbReference type="SUPFAM" id="SSF48726">
    <property type="entry name" value="Immunoglobulin"/>
    <property type="match status" value="2"/>
</dbReference>
<comment type="subcellular location">
    <subcellularLocation>
        <location evidence="1">Membrane</location>
    </subcellularLocation>
</comment>
<organism evidence="7 8">
    <name type="scientific">Ataeniobius toweri</name>
    <dbReference type="NCBI Taxonomy" id="208326"/>
    <lineage>
        <taxon>Eukaryota</taxon>
        <taxon>Metazoa</taxon>
        <taxon>Chordata</taxon>
        <taxon>Craniata</taxon>
        <taxon>Vertebrata</taxon>
        <taxon>Euteleostomi</taxon>
        <taxon>Actinopterygii</taxon>
        <taxon>Neopterygii</taxon>
        <taxon>Teleostei</taxon>
        <taxon>Neoteleostei</taxon>
        <taxon>Acanthomorphata</taxon>
        <taxon>Ovalentaria</taxon>
        <taxon>Atherinomorphae</taxon>
        <taxon>Cyprinodontiformes</taxon>
        <taxon>Goodeidae</taxon>
        <taxon>Ataeniobius</taxon>
    </lineage>
</organism>
<proteinExistence type="predicted"/>
<evidence type="ECO:0000256" key="1">
    <source>
        <dbReference type="ARBA" id="ARBA00004370"/>
    </source>
</evidence>
<evidence type="ECO:0000313" key="8">
    <source>
        <dbReference type="Proteomes" id="UP001345963"/>
    </source>
</evidence>
<sequence>MHTSEGQSQEADLSQTIRGMPGDDVVLPCHAEPPEDPSQITVEWGRPDLKPRFVHVWHNQKEYLADQNAAYRGRTSLFHDKLKDGDVSLKLANVRHSDNGRYRCYNPREKTEHFVELLVGSVSQPGISLAGLDKSSGEVMLDCSSAGWYPEPELFWLDGEGNIVSAGPPETTTDPDGVYSVSSRVMVEKRNNNNFTCRVQQKDINQTRETHIYVPDDFFMAQSDCSVSISFNVILVIMLVFGVVLFIWMNRNTKKKLADKVNEEQLKLMTEVKSSNLEEELKKSNQDQRSIDQQIEALMKMSEELKEQKKQLTDQTEEAEKMLEENEMKLKTVDDEVKKQTENKTERKAQGYLKLKGIIAQNNEKLDKRKMGHQKVELITDNLMNRTSEEVKKLNERKQEIENHILDIQKQLSKKET</sequence>
<dbReference type="InterPro" id="IPR003599">
    <property type="entry name" value="Ig_sub"/>
</dbReference>
<dbReference type="PANTHER" id="PTHR24100:SF151">
    <property type="entry name" value="ICOS LIGAND"/>
    <property type="match status" value="1"/>
</dbReference>
<feature type="domain" description="Ig-like" evidence="6">
    <location>
        <begin position="22"/>
        <end position="104"/>
    </location>
</feature>
<dbReference type="EMBL" id="JAHUTI010090843">
    <property type="protein sequence ID" value="MED6261821.1"/>
    <property type="molecule type" value="Genomic_DNA"/>
</dbReference>
<protein>
    <recommendedName>
        <fullName evidence="6">Ig-like domain-containing protein</fullName>
    </recommendedName>
</protein>
<dbReference type="SMART" id="SM00409">
    <property type="entry name" value="IG"/>
    <property type="match status" value="2"/>
</dbReference>
<evidence type="ECO:0000256" key="3">
    <source>
        <dbReference type="ARBA" id="ARBA00023319"/>
    </source>
</evidence>
<reference evidence="7 8" key="1">
    <citation type="submission" date="2021-07" db="EMBL/GenBank/DDBJ databases">
        <authorList>
            <person name="Palmer J.M."/>
        </authorList>
    </citation>
    <scope>NUCLEOTIDE SEQUENCE [LARGE SCALE GENOMIC DNA]</scope>
    <source>
        <strain evidence="7 8">AT_MEX2019</strain>
        <tissue evidence="7">Muscle</tissue>
    </source>
</reference>
<dbReference type="InterPro" id="IPR050504">
    <property type="entry name" value="IgSF_BTN/MOG"/>
</dbReference>
<evidence type="ECO:0000256" key="2">
    <source>
        <dbReference type="ARBA" id="ARBA00023136"/>
    </source>
</evidence>
<feature type="coiled-coil region" evidence="4">
    <location>
        <begin position="384"/>
        <end position="411"/>
    </location>
</feature>
<feature type="transmembrane region" description="Helical" evidence="5">
    <location>
        <begin position="229"/>
        <end position="248"/>
    </location>
</feature>
<evidence type="ECO:0000313" key="7">
    <source>
        <dbReference type="EMBL" id="MED6261821.1"/>
    </source>
</evidence>
<dbReference type="InterPro" id="IPR007110">
    <property type="entry name" value="Ig-like_dom"/>
</dbReference>
<evidence type="ECO:0000256" key="5">
    <source>
        <dbReference type="SAM" id="Phobius"/>
    </source>
</evidence>
<feature type="coiled-coil region" evidence="4">
    <location>
        <begin position="274"/>
        <end position="343"/>
    </location>
</feature>
<dbReference type="Gene3D" id="2.60.40.10">
    <property type="entry name" value="Immunoglobulins"/>
    <property type="match status" value="2"/>
</dbReference>
<evidence type="ECO:0000256" key="4">
    <source>
        <dbReference type="SAM" id="Coils"/>
    </source>
</evidence>
<dbReference type="InterPro" id="IPR036179">
    <property type="entry name" value="Ig-like_dom_sf"/>
</dbReference>
<keyword evidence="5" id="KW-1133">Transmembrane helix</keyword>
<name>A0ABU7CGA2_9TELE</name>
<keyword evidence="5" id="KW-0812">Transmembrane</keyword>
<keyword evidence="2 5" id="KW-0472">Membrane</keyword>